<name>A0A402BIT4_9CHLR</name>
<dbReference type="OrthoDB" id="9784962at2"/>
<dbReference type="InterPro" id="IPR010982">
    <property type="entry name" value="Lambda_DNA-bd_dom_sf"/>
</dbReference>
<keyword evidence="6" id="KW-1185">Reference proteome</keyword>
<dbReference type="PROSITE" id="PS00356">
    <property type="entry name" value="HTH_LACI_1"/>
    <property type="match status" value="1"/>
</dbReference>
<reference evidence="6" key="1">
    <citation type="submission" date="2018-12" db="EMBL/GenBank/DDBJ databases">
        <title>Tengunoibacter tsumagoiensis gen. nov., sp. nov., Dictyobacter kobayashii sp. nov., D. alpinus sp. nov., and D. joshuensis sp. nov. and description of Dictyobacteraceae fam. nov. within the order Ktedonobacterales isolated from Tengu-no-mugimeshi.</title>
        <authorList>
            <person name="Wang C.M."/>
            <person name="Zheng Y."/>
            <person name="Sakai Y."/>
            <person name="Toyoda A."/>
            <person name="Minakuchi Y."/>
            <person name="Abe K."/>
            <person name="Yokota A."/>
            <person name="Yabe S."/>
        </authorList>
    </citation>
    <scope>NUCLEOTIDE SEQUENCE [LARGE SCALE GENOMIC DNA]</scope>
    <source>
        <strain evidence="6">Uno16</strain>
    </source>
</reference>
<dbReference type="PANTHER" id="PTHR30146:SF109">
    <property type="entry name" value="HTH-TYPE TRANSCRIPTIONAL REGULATOR GALS"/>
    <property type="match status" value="1"/>
</dbReference>
<dbReference type="PROSITE" id="PS50932">
    <property type="entry name" value="HTH_LACI_2"/>
    <property type="match status" value="1"/>
</dbReference>
<gene>
    <name evidence="5" type="primary">lacI_4</name>
    <name evidence="5" type="ORF">KDA_67920</name>
</gene>
<accession>A0A402BIT4</accession>
<comment type="caution">
    <text evidence="5">The sequence shown here is derived from an EMBL/GenBank/DDBJ whole genome shotgun (WGS) entry which is preliminary data.</text>
</comment>
<dbReference type="RefSeq" id="WP_126631289.1">
    <property type="nucleotide sequence ID" value="NZ_BIFT01000002.1"/>
</dbReference>
<dbReference type="InterPro" id="IPR028082">
    <property type="entry name" value="Peripla_BP_I"/>
</dbReference>
<dbReference type="Proteomes" id="UP000287171">
    <property type="component" value="Unassembled WGS sequence"/>
</dbReference>
<dbReference type="AlphaFoldDB" id="A0A402BIT4"/>
<dbReference type="InterPro" id="IPR046335">
    <property type="entry name" value="LacI/GalR-like_sensor"/>
</dbReference>
<dbReference type="GO" id="GO:0000976">
    <property type="term" value="F:transcription cis-regulatory region binding"/>
    <property type="evidence" value="ECO:0007669"/>
    <property type="project" value="TreeGrafter"/>
</dbReference>
<evidence type="ECO:0000256" key="1">
    <source>
        <dbReference type="ARBA" id="ARBA00023015"/>
    </source>
</evidence>
<dbReference type="Gene3D" id="3.40.50.2300">
    <property type="match status" value="2"/>
</dbReference>
<keyword evidence="3" id="KW-0804">Transcription</keyword>
<evidence type="ECO:0000256" key="2">
    <source>
        <dbReference type="ARBA" id="ARBA00023125"/>
    </source>
</evidence>
<organism evidence="5 6">
    <name type="scientific">Dictyobacter alpinus</name>
    <dbReference type="NCBI Taxonomy" id="2014873"/>
    <lineage>
        <taxon>Bacteria</taxon>
        <taxon>Bacillati</taxon>
        <taxon>Chloroflexota</taxon>
        <taxon>Ktedonobacteria</taxon>
        <taxon>Ktedonobacterales</taxon>
        <taxon>Dictyobacteraceae</taxon>
        <taxon>Dictyobacter</taxon>
    </lineage>
</organism>
<dbReference type="PANTHER" id="PTHR30146">
    <property type="entry name" value="LACI-RELATED TRANSCRIPTIONAL REPRESSOR"/>
    <property type="match status" value="1"/>
</dbReference>
<dbReference type="Pfam" id="PF00356">
    <property type="entry name" value="LacI"/>
    <property type="match status" value="1"/>
</dbReference>
<evidence type="ECO:0000259" key="4">
    <source>
        <dbReference type="PROSITE" id="PS50932"/>
    </source>
</evidence>
<dbReference type="CDD" id="cd06267">
    <property type="entry name" value="PBP1_LacI_sugar_binding-like"/>
    <property type="match status" value="1"/>
</dbReference>
<evidence type="ECO:0000313" key="6">
    <source>
        <dbReference type="Proteomes" id="UP000287171"/>
    </source>
</evidence>
<protein>
    <submittedName>
        <fullName evidence="5">LacI family transcriptional regulator</fullName>
    </submittedName>
</protein>
<feature type="domain" description="HTH lacI-type" evidence="4">
    <location>
        <begin position="19"/>
        <end position="69"/>
    </location>
</feature>
<sequence>MSDKRAKSQGGPSRALIWDIAQRSGVSIATVSRVLNERPDVAAATRERVLAHVRELGYVSNRHARSLVSGHTNYIGFTVPRVDHFVEILEGASQIAEEHDANLVICPTRHEHSREVTLLERLRSGGADGAVLILPSESKEELAQLRAQNYPFVVIDPRYPLGEEIPAVSVANMSGGRAATEHLVEHGHRRIGVITGYPDWTASIDRLAGFHAVLIAAGLYTTHTPELVSYGDFTLDGGYKAAQRLLALTHRPTAIFAFNDVMAVGAIRAAHEHNLRVPEDISVVGFDDSPFASFVTPALTTVRQPSYELGRVGIETLYRVMEGQSIEGTRIELSTRLIVRDSTAPCPTIS</sequence>
<dbReference type="SUPFAM" id="SSF47413">
    <property type="entry name" value="lambda repressor-like DNA-binding domains"/>
    <property type="match status" value="1"/>
</dbReference>
<dbReference type="CDD" id="cd01392">
    <property type="entry name" value="HTH_LacI"/>
    <property type="match status" value="1"/>
</dbReference>
<proteinExistence type="predicted"/>
<dbReference type="GO" id="GO:0003700">
    <property type="term" value="F:DNA-binding transcription factor activity"/>
    <property type="evidence" value="ECO:0007669"/>
    <property type="project" value="TreeGrafter"/>
</dbReference>
<dbReference type="Gene3D" id="1.10.260.40">
    <property type="entry name" value="lambda repressor-like DNA-binding domains"/>
    <property type="match status" value="1"/>
</dbReference>
<dbReference type="Pfam" id="PF13377">
    <property type="entry name" value="Peripla_BP_3"/>
    <property type="match status" value="1"/>
</dbReference>
<keyword evidence="2" id="KW-0238">DNA-binding</keyword>
<evidence type="ECO:0000256" key="3">
    <source>
        <dbReference type="ARBA" id="ARBA00023163"/>
    </source>
</evidence>
<dbReference type="InterPro" id="IPR000843">
    <property type="entry name" value="HTH_LacI"/>
</dbReference>
<dbReference type="SMART" id="SM00354">
    <property type="entry name" value="HTH_LACI"/>
    <property type="match status" value="1"/>
</dbReference>
<evidence type="ECO:0000313" key="5">
    <source>
        <dbReference type="EMBL" id="GCE31308.1"/>
    </source>
</evidence>
<keyword evidence="1" id="KW-0805">Transcription regulation</keyword>
<dbReference type="EMBL" id="BIFT01000002">
    <property type="protein sequence ID" value="GCE31308.1"/>
    <property type="molecule type" value="Genomic_DNA"/>
</dbReference>
<dbReference type="SUPFAM" id="SSF53822">
    <property type="entry name" value="Periplasmic binding protein-like I"/>
    <property type="match status" value="1"/>
</dbReference>